<comment type="caution">
    <text evidence="1">The sequence shown here is derived from an EMBL/GenBank/DDBJ whole genome shotgun (WGS) entry which is preliminary data.</text>
</comment>
<reference evidence="1 2" key="1">
    <citation type="submission" date="2023-10" db="EMBL/GenBank/DDBJ databases">
        <title>Development of a sustainable strategy for remediation of hydrocarbon-contaminated territories based on the waste exchange concept.</title>
        <authorList>
            <person name="Krivoruchko A."/>
        </authorList>
    </citation>
    <scope>NUCLEOTIDE SEQUENCE [LARGE SCALE GENOMIC DNA]</scope>
    <source>
        <strain evidence="1 2">IEGM 60</strain>
    </source>
</reference>
<evidence type="ECO:0000313" key="1">
    <source>
        <dbReference type="EMBL" id="MDV6285805.1"/>
    </source>
</evidence>
<dbReference type="RefSeq" id="WP_317571122.1">
    <property type="nucleotide sequence ID" value="NZ_JAWLKA010000029.1"/>
</dbReference>
<accession>A0ABU4CRI8</accession>
<protein>
    <recommendedName>
        <fullName evidence="3">PQQ-like domain-containing protein</fullName>
    </recommendedName>
</protein>
<gene>
    <name evidence="1" type="ORF">R3Q59_35555</name>
</gene>
<keyword evidence="2" id="KW-1185">Reference proteome</keyword>
<dbReference type="EMBL" id="JAWLKA010000029">
    <property type="protein sequence ID" value="MDV6285805.1"/>
    <property type="molecule type" value="Genomic_DNA"/>
</dbReference>
<dbReference type="InterPro" id="IPR011047">
    <property type="entry name" value="Quinoprotein_ADH-like_sf"/>
</dbReference>
<dbReference type="SUPFAM" id="SSF50998">
    <property type="entry name" value="Quinoprotein alcohol dehydrogenase-like"/>
    <property type="match status" value="1"/>
</dbReference>
<evidence type="ECO:0000313" key="2">
    <source>
        <dbReference type="Proteomes" id="UP001185737"/>
    </source>
</evidence>
<dbReference type="Proteomes" id="UP001185737">
    <property type="component" value="Unassembled WGS sequence"/>
</dbReference>
<name>A0ABU4CRI8_RHOJO</name>
<evidence type="ECO:0008006" key="3">
    <source>
        <dbReference type="Google" id="ProtNLM"/>
    </source>
</evidence>
<organism evidence="1 2">
    <name type="scientific">Rhodococcus jostii</name>
    <dbReference type="NCBI Taxonomy" id="132919"/>
    <lineage>
        <taxon>Bacteria</taxon>
        <taxon>Bacillati</taxon>
        <taxon>Actinomycetota</taxon>
        <taxon>Actinomycetes</taxon>
        <taxon>Mycobacteriales</taxon>
        <taxon>Nocardiaceae</taxon>
        <taxon>Rhodococcus</taxon>
    </lineage>
</organism>
<proteinExistence type="predicted"/>
<sequence>MLDAATLFHPRFGVFKVDAEKVLTNSEVLAQSWVGTGTKDEPGLAGIVEVRKPATGMEPEYVSFRLVVLDPENLAILSDTEVHRMKSRGGSLVWNQATLGLAGSDSDVIAVTLPAASPAGGEATIAYDLSTGREVWRLDGRIDSAVTGGLALVQQHPDPQFPSNTCERVSFVEVVTGKEVLVETGEGHRTASPSLCQELPTGSYVAGRVLSLSYALDSYGRREVMAYSFADSAPKTIGVETVAIDPSSGLALSVPTRDGLGNYRGDLVVTDTATGTIVHSIEKARATSLGLTVQALLDDKIWVTTTDQKLVLSARTGGVVESSWTGYPLVANDSGVVYSDGRFVESA</sequence>